<dbReference type="InterPro" id="IPR050390">
    <property type="entry name" value="C5-Methyltransferase"/>
</dbReference>
<evidence type="ECO:0000313" key="7">
    <source>
        <dbReference type="EMBL" id="MEK8070716.1"/>
    </source>
</evidence>
<dbReference type="PANTHER" id="PTHR10629">
    <property type="entry name" value="CYTOSINE-SPECIFIC METHYLTRANSFERASE"/>
    <property type="match status" value="1"/>
</dbReference>
<dbReference type="Proteomes" id="UP001456513">
    <property type="component" value="Unassembled WGS sequence"/>
</dbReference>
<keyword evidence="4 6" id="KW-0949">S-adenosyl-L-methionine</keyword>
<accession>A0ABU9CTI4</accession>
<dbReference type="PRINTS" id="PR00105">
    <property type="entry name" value="C5METTRFRASE"/>
</dbReference>
<evidence type="ECO:0000256" key="5">
    <source>
        <dbReference type="ARBA" id="ARBA00022747"/>
    </source>
</evidence>
<protein>
    <recommendedName>
        <fullName evidence="1">DNA (cytosine-5-)-methyltransferase</fullName>
        <ecNumber evidence="1">2.1.1.37</ecNumber>
    </recommendedName>
</protein>
<dbReference type="InterPro" id="IPR001525">
    <property type="entry name" value="C5_MeTfrase"/>
</dbReference>
<dbReference type="Pfam" id="PF00145">
    <property type="entry name" value="DNA_methylase"/>
    <property type="match status" value="2"/>
</dbReference>
<name>A0ABU9CTI4_9NOCA</name>
<evidence type="ECO:0000256" key="6">
    <source>
        <dbReference type="PROSITE-ProRule" id="PRU01016"/>
    </source>
</evidence>
<reference evidence="7 8" key="1">
    <citation type="submission" date="2024-03" db="EMBL/GenBank/DDBJ databases">
        <title>Rhodococcus navarretei sp. nov. and Pseudarthrobacter quantumdoti sp. nov., two new species with the ability to biosynthesize Quantum Dots isolated from soil samples at Union Glacier, Antarctica.</title>
        <authorList>
            <person name="Vargas M."/>
        </authorList>
    </citation>
    <scope>NUCLEOTIDE SEQUENCE [LARGE SCALE GENOMIC DNA]</scope>
    <source>
        <strain evidence="7 8">EXRC-4A-4</strain>
    </source>
</reference>
<dbReference type="PROSITE" id="PS51679">
    <property type="entry name" value="SAM_MT_C5"/>
    <property type="match status" value="1"/>
</dbReference>
<evidence type="ECO:0000313" key="8">
    <source>
        <dbReference type="Proteomes" id="UP001456513"/>
    </source>
</evidence>
<keyword evidence="3 6" id="KW-0808">Transferase</keyword>
<feature type="active site" evidence="6">
    <location>
        <position position="77"/>
    </location>
</feature>
<gene>
    <name evidence="7" type="ORF">AABD04_07640</name>
</gene>
<keyword evidence="5" id="KW-0680">Restriction system</keyword>
<proteinExistence type="inferred from homology"/>
<keyword evidence="2 6" id="KW-0489">Methyltransferase</keyword>
<dbReference type="SUPFAM" id="SSF53335">
    <property type="entry name" value="S-adenosyl-L-methionine-dependent methyltransferases"/>
    <property type="match status" value="1"/>
</dbReference>
<comment type="caution">
    <text evidence="7">The sequence shown here is derived from an EMBL/GenBank/DDBJ whole genome shotgun (WGS) entry which is preliminary data.</text>
</comment>
<dbReference type="EMBL" id="JBBPCN010000001">
    <property type="protein sequence ID" value="MEK8070716.1"/>
    <property type="molecule type" value="Genomic_DNA"/>
</dbReference>
<evidence type="ECO:0000256" key="1">
    <source>
        <dbReference type="ARBA" id="ARBA00011975"/>
    </source>
</evidence>
<dbReference type="Gene3D" id="3.40.50.150">
    <property type="entry name" value="Vaccinia Virus protein VP39"/>
    <property type="match status" value="1"/>
</dbReference>
<evidence type="ECO:0000256" key="4">
    <source>
        <dbReference type="ARBA" id="ARBA00022691"/>
    </source>
</evidence>
<dbReference type="GO" id="GO:0008168">
    <property type="term" value="F:methyltransferase activity"/>
    <property type="evidence" value="ECO:0007669"/>
    <property type="project" value="UniProtKB-KW"/>
</dbReference>
<dbReference type="EC" id="2.1.1.37" evidence="1"/>
<dbReference type="GO" id="GO:0032259">
    <property type="term" value="P:methylation"/>
    <property type="evidence" value="ECO:0007669"/>
    <property type="project" value="UniProtKB-KW"/>
</dbReference>
<dbReference type="RefSeq" id="WP_341440737.1">
    <property type="nucleotide sequence ID" value="NZ_JBBPCN010000001.1"/>
</dbReference>
<comment type="similarity">
    <text evidence="6">Belongs to the class I-like SAM-binding methyltransferase superfamily. C5-methyltransferase family.</text>
</comment>
<dbReference type="Gene3D" id="3.90.120.10">
    <property type="entry name" value="DNA Methylase, subunit A, domain 2"/>
    <property type="match status" value="1"/>
</dbReference>
<sequence>MAESLDAHLDVVDLFAGPGGLDVGASWLGLSVCGIELDPRACETRMAAGLRTVQGDVRIFGPDDFPGAKVLAGGPPCQTFTIAGSGTGRKAIDTVLGLVDELASGKDIATRLRTLHDERTGLVVEPLRWAMQALRQGTPYESIVLEQVPAVLPVWKAIGRVLAANGYDVCHDVLRTEQFGVPQTRRRAVLIARRNGKAALPPETHQAYHKGTLPPGESHLLGWVSMADALNRNDEFTVISNYGSGGDPKNRGRRSADQPAATVTGKITRNRLQFPDGRQSRLSLPEAGILQTFPSDFPWRGGDIGQQVGNAVPPRFAAHVLATATGRLIDSARLDEAVRLPWSESSSGVSGIIRETALREPLLTG</sequence>
<evidence type="ECO:0000256" key="2">
    <source>
        <dbReference type="ARBA" id="ARBA00022603"/>
    </source>
</evidence>
<dbReference type="InterPro" id="IPR029063">
    <property type="entry name" value="SAM-dependent_MTases_sf"/>
</dbReference>
<keyword evidence="8" id="KW-1185">Reference proteome</keyword>
<organism evidence="7 8">
    <name type="scientific">Rhodococcus navarretei</name>
    <dbReference type="NCBI Taxonomy" id="3128981"/>
    <lineage>
        <taxon>Bacteria</taxon>
        <taxon>Bacillati</taxon>
        <taxon>Actinomycetota</taxon>
        <taxon>Actinomycetes</taxon>
        <taxon>Mycobacteriales</taxon>
        <taxon>Nocardiaceae</taxon>
        <taxon>Rhodococcus</taxon>
    </lineage>
</organism>
<dbReference type="PANTHER" id="PTHR10629:SF52">
    <property type="entry name" value="DNA (CYTOSINE-5)-METHYLTRANSFERASE 1"/>
    <property type="match status" value="1"/>
</dbReference>
<evidence type="ECO:0000256" key="3">
    <source>
        <dbReference type="ARBA" id="ARBA00022679"/>
    </source>
</evidence>